<reference evidence="2 3" key="1">
    <citation type="submission" date="2020-10" db="EMBL/GenBank/DDBJ databases">
        <title>Complete genome sequence of Thermosphaera aggregans strain 3507.</title>
        <authorList>
            <person name="Zayulina K.S."/>
            <person name="Elcheninov A.G."/>
            <person name="Toshchakov S.V."/>
            <person name="Kublanov I.V."/>
            <person name="Kochetkova T.V."/>
        </authorList>
    </citation>
    <scope>NUCLEOTIDE SEQUENCE [LARGE SCALE GENOMIC DNA]</scope>
    <source>
        <strain evidence="2 3">3507</strain>
    </source>
</reference>
<dbReference type="Proteomes" id="UP000593766">
    <property type="component" value="Chromosome"/>
</dbReference>
<evidence type="ECO:0000313" key="3">
    <source>
        <dbReference type="Proteomes" id="UP000593766"/>
    </source>
</evidence>
<dbReference type="KEGG" id="tcs:IMZ38_05705"/>
<evidence type="ECO:0000256" key="1">
    <source>
        <dbReference type="SAM" id="Phobius"/>
    </source>
</evidence>
<organism evidence="2 3">
    <name type="scientific">Thermosphaera chiliense</name>
    <dbReference type="NCBI Taxonomy" id="3402707"/>
    <lineage>
        <taxon>Archaea</taxon>
        <taxon>Thermoproteota</taxon>
        <taxon>Thermoprotei</taxon>
        <taxon>Desulfurococcales</taxon>
        <taxon>Desulfurococcaceae</taxon>
        <taxon>Thermosphaera</taxon>
    </lineage>
</organism>
<feature type="transmembrane region" description="Helical" evidence="1">
    <location>
        <begin position="7"/>
        <end position="27"/>
    </location>
</feature>
<dbReference type="AlphaFoldDB" id="A0A7M1UPG3"/>
<name>A0A7M1UPG3_9CREN</name>
<keyword evidence="1" id="KW-0812">Transmembrane</keyword>
<dbReference type="RefSeq" id="WP_193435932.1">
    <property type="nucleotide sequence ID" value="NZ_CP063144.1"/>
</dbReference>
<proteinExistence type="predicted"/>
<dbReference type="OrthoDB" id="382101at2157"/>
<keyword evidence="3" id="KW-1185">Reference proteome</keyword>
<dbReference type="GeneID" id="59454893"/>
<accession>A0A7M1UPG3</accession>
<dbReference type="EMBL" id="CP063144">
    <property type="protein sequence ID" value="QOR94130.1"/>
    <property type="molecule type" value="Genomic_DNA"/>
</dbReference>
<evidence type="ECO:0000313" key="2">
    <source>
        <dbReference type="EMBL" id="QOR94130.1"/>
    </source>
</evidence>
<protein>
    <submittedName>
        <fullName evidence="2">Uncharacterized protein</fullName>
    </submittedName>
</protein>
<sequence length="260" mass="29318">MKSVSEPLVIMILFMTVVLISLSIFFFSTFSVDATTASVEYGYVKSLFREIAFSIPEILNGQTVYTRHPSSLVALGFKKIPVNLTIRLELSNNSLIQAFNKTEFYALTGGIRRNVLEDVRGSIVYGKNQTVVNEIEQLALVREYYYNGWTMIELDTARIYYSMYKIGPSNYYLEILIADFGGFYNISEPPTVMGTGSIRLKYEPYYASVSEFSSVQNLTLILNQTVITLKDILPPNHTIDPVTGSLTVRIVYKKIAVLVS</sequence>
<keyword evidence="1" id="KW-1133">Transmembrane helix</keyword>
<gene>
    <name evidence="2" type="ORF">IMZ38_05705</name>
</gene>
<keyword evidence="1" id="KW-0472">Membrane</keyword>